<reference evidence="2" key="1">
    <citation type="submission" date="2017-09" db="EMBL/GenBank/DDBJ databases">
        <title>Polyketide synthases of a Diaporthe helianthi virulent isolate.</title>
        <authorList>
            <person name="Baroncelli R."/>
        </authorList>
    </citation>
    <scope>NUCLEOTIDE SEQUENCE [LARGE SCALE GENOMIC DNA]</scope>
    <source>
        <strain evidence="2">7/96</strain>
    </source>
</reference>
<dbReference type="PANTHER" id="PTHR35896:SF3">
    <property type="entry name" value="MAJOR FACILITATOR SUPERFAMILY TRANSPORTER"/>
    <property type="match status" value="1"/>
</dbReference>
<dbReference type="OrthoDB" id="3501153at2759"/>
<keyword evidence="1" id="KW-1133">Transmembrane helix</keyword>
<name>A0A2P5I6I1_DIAHE</name>
<evidence type="ECO:0000313" key="2">
    <source>
        <dbReference type="EMBL" id="POS78109.1"/>
    </source>
</evidence>
<dbReference type="InterPro" id="IPR053008">
    <property type="entry name" value="Phomopsin_biosynth_assoc"/>
</dbReference>
<dbReference type="Proteomes" id="UP000094444">
    <property type="component" value="Unassembled WGS sequence"/>
</dbReference>
<organism evidence="2 3">
    <name type="scientific">Diaporthe helianthi</name>
    <dbReference type="NCBI Taxonomy" id="158607"/>
    <lineage>
        <taxon>Eukaryota</taxon>
        <taxon>Fungi</taxon>
        <taxon>Dikarya</taxon>
        <taxon>Ascomycota</taxon>
        <taxon>Pezizomycotina</taxon>
        <taxon>Sordariomycetes</taxon>
        <taxon>Sordariomycetidae</taxon>
        <taxon>Diaporthales</taxon>
        <taxon>Diaporthaceae</taxon>
        <taxon>Diaporthe</taxon>
    </lineage>
</organism>
<dbReference type="PANTHER" id="PTHR35896">
    <property type="entry name" value="IG-LIKE DOMAIN-CONTAINING PROTEIN"/>
    <property type="match status" value="1"/>
</dbReference>
<accession>A0A2P5I6I1</accession>
<proteinExistence type="predicted"/>
<gene>
    <name evidence="2" type="ORF">DHEL01_v203487</name>
</gene>
<sequence>MTGKQQIRDEQGYERLRKDNYRDGAGLPVAPGMRPAWLRAVTTPSNPWKLVSAIVTVLWVLTTAIFVWQLRQSTRRLDVSGYICAPNGAVPDVARARGCEFDGLSFHWFPKEHTEDKDNVAILREFEDHGPWLRYLDKEGNYPIPSDNVVLTSAYLTRREHIIHCKYALRQTHLWVTKGWDVPFNYNHTLHCTAYLVDTIMENPPADLNDITTHVTPFPEYAPVVHPYYPCEEEGITCVSW</sequence>
<evidence type="ECO:0000256" key="1">
    <source>
        <dbReference type="SAM" id="Phobius"/>
    </source>
</evidence>
<dbReference type="EMBL" id="MAVT02000212">
    <property type="protein sequence ID" value="POS78109.1"/>
    <property type="molecule type" value="Genomic_DNA"/>
</dbReference>
<feature type="transmembrane region" description="Helical" evidence="1">
    <location>
        <begin position="48"/>
        <end position="68"/>
    </location>
</feature>
<dbReference type="InParanoid" id="A0A2P5I6I1"/>
<keyword evidence="1" id="KW-0472">Membrane</keyword>
<protein>
    <submittedName>
        <fullName evidence="2">Uncharacterized protein</fullName>
    </submittedName>
</protein>
<comment type="caution">
    <text evidence="2">The sequence shown here is derived from an EMBL/GenBank/DDBJ whole genome shotgun (WGS) entry which is preliminary data.</text>
</comment>
<evidence type="ECO:0000313" key="3">
    <source>
        <dbReference type="Proteomes" id="UP000094444"/>
    </source>
</evidence>
<dbReference type="AlphaFoldDB" id="A0A2P5I6I1"/>
<keyword evidence="1" id="KW-0812">Transmembrane</keyword>
<keyword evidence="3" id="KW-1185">Reference proteome</keyword>